<proteinExistence type="predicted"/>
<feature type="region of interest" description="Disordered" evidence="2">
    <location>
        <begin position="87"/>
        <end position="112"/>
    </location>
</feature>
<keyword evidence="1" id="KW-0175">Coiled coil</keyword>
<evidence type="ECO:0008006" key="5">
    <source>
        <dbReference type="Google" id="ProtNLM"/>
    </source>
</evidence>
<dbReference type="RefSeq" id="WP_407844774.1">
    <property type="nucleotide sequence ID" value="NZ_BAAFSG010000001.1"/>
</dbReference>
<evidence type="ECO:0000313" key="4">
    <source>
        <dbReference type="Proteomes" id="UP001628192"/>
    </source>
</evidence>
<dbReference type="EMBL" id="BAAFSG010000001">
    <property type="protein sequence ID" value="GAB1254513.1"/>
    <property type="molecule type" value="Genomic_DNA"/>
</dbReference>
<feature type="compositionally biased region" description="Basic and acidic residues" evidence="2">
    <location>
        <begin position="101"/>
        <end position="112"/>
    </location>
</feature>
<feature type="coiled-coil region" evidence="1">
    <location>
        <begin position="4"/>
        <end position="31"/>
    </location>
</feature>
<comment type="caution">
    <text evidence="3">The sequence shown here is derived from an EMBL/GenBank/DDBJ whole genome shotgun (WGS) entry which is preliminary data.</text>
</comment>
<evidence type="ECO:0000256" key="2">
    <source>
        <dbReference type="SAM" id="MobiDB-lite"/>
    </source>
</evidence>
<sequence>MTEIEKLKEEVAALRRRIGNLEFDLEAARTALTNAALEGAGFYVFSDDGEYNRFDGQHEAYLFQRTLQDEGTGSVLMRMLSRLDGVDTDVEGGTYTPPPRPSHDPQDVRNAA</sequence>
<name>A0ABQ0E9X4_9BACT</name>
<gene>
    <name evidence="3" type="ORF">Defa_20000</name>
</gene>
<accession>A0ABQ0E9X4</accession>
<protein>
    <recommendedName>
        <fullName evidence="5">Coil containing protein</fullName>
    </recommendedName>
</protein>
<keyword evidence="4" id="KW-1185">Reference proteome</keyword>
<organism evidence="3 4">
    <name type="scientific">Desulfovibrio falkowii</name>
    <dbReference type="NCBI Taxonomy" id="3136602"/>
    <lineage>
        <taxon>Bacteria</taxon>
        <taxon>Pseudomonadati</taxon>
        <taxon>Thermodesulfobacteriota</taxon>
        <taxon>Desulfovibrionia</taxon>
        <taxon>Desulfovibrionales</taxon>
        <taxon>Desulfovibrionaceae</taxon>
        <taxon>Desulfovibrio</taxon>
    </lineage>
</organism>
<evidence type="ECO:0000256" key="1">
    <source>
        <dbReference type="SAM" id="Coils"/>
    </source>
</evidence>
<reference evidence="3 4" key="1">
    <citation type="journal article" date="2025" name="Int. J. Syst. Evol. Microbiol.">
        <title>Desulfovibrio falkowii sp. nov., Porphyromonas miyakawae sp. nov., Mediterraneibacter flintii sp. nov. and Owariibacterium komagatae gen. nov., sp. nov., isolated from human faeces.</title>
        <authorList>
            <person name="Hamaguchi T."/>
            <person name="Ohara M."/>
            <person name="Hisatomi A."/>
            <person name="Sekiguchi K."/>
            <person name="Takeda J.I."/>
            <person name="Ueyama J."/>
            <person name="Ito M."/>
            <person name="Nishiwaki H."/>
            <person name="Ogi T."/>
            <person name="Hirayama M."/>
            <person name="Ohkuma M."/>
            <person name="Sakamoto M."/>
            <person name="Ohno K."/>
        </authorList>
    </citation>
    <scope>NUCLEOTIDE SEQUENCE [LARGE SCALE GENOMIC DNA]</scope>
    <source>
        <strain evidence="3 4">13CB8C</strain>
    </source>
</reference>
<evidence type="ECO:0000313" key="3">
    <source>
        <dbReference type="EMBL" id="GAB1254513.1"/>
    </source>
</evidence>
<dbReference type="Proteomes" id="UP001628192">
    <property type="component" value="Unassembled WGS sequence"/>
</dbReference>